<dbReference type="Proteomes" id="UP000325122">
    <property type="component" value="Unassembled WGS sequence"/>
</dbReference>
<protein>
    <submittedName>
        <fullName evidence="1">Uncharacterized protein</fullName>
    </submittedName>
</protein>
<organism evidence="1 2">
    <name type="scientific">Alkalicaulis satelles</name>
    <dbReference type="NCBI Taxonomy" id="2609175"/>
    <lineage>
        <taxon>Bacteria</taxon>
        <taxon>Pseudomonadati</taxon>
        <taxon>Pseudomonadota</taxon>
        <taxon>Alphaproteobacteria</taxon>
        <taxon>Maricaulales</taxon>
        <taxon>Maricaulaceae</taxon>
        <taxon>Alkalicaulis</taxon>
    </lineage>
</organism>
<evidence type="ECO:0000313" key="2">
    <source>
        <dbReference type="Proteomes" id="UP000325122"/>
    </source>
</evidence>
<dbReference type="RefSeq" id="WP_150022989.1">
    <property type="nucleotide sequence ID" value="NZ_VWOJ01000002.1"/>
</dbReference>
<reference evidence="1 2" key="1">
    <citation type="submission" date="2019-09" db="EMBL/GenBank/DDBJ databases">
        <authorList>
            <person name="Kevbrin V."/>
            <person name="Grouzdev D.S."/>
        </authorList>
    </citation>
    <scope>NUCLEOTIDE SEQUENCE [LARGE SCALE GENOMIC DNA]</scope>
    <source>
        <strain evidence="1 2">G-192</strain>
    </source>
</reference>
<name>A0A5M6ZNB1_9PROT</name>
<gene>
    <name evidence="1" type="ORF">F1654_07925</name>
</gene>
<accession>A0A5M6ZNB1</accession>
<proteinExistence type="predicted"/>
<keyword evidence="2" id="KW-1185">Reference proteome</keyword>
<evidence type="ECO:0000313" key="1">
    <source>
        <dbReference type="EMBL" id="KAA5803721.1"/>
    </source>
</evidence>
<dbReference type="EMBL" id="VWOJ01000002">
    <property type="protein sequence ID" value="KAA5803721.1"/>
    <property type="molecule type" value="Genomic_DNA"/>
</dbReference>
<sequence length="141" mass="15357">MVLMAGMAAMALGLETGAAVRFEYTPLAGDHRRFQIPFREAEPRYWISRRGADGRWVIVHKLGAPDPRNALQSSQTLPLPAGVYKIHVRESGAGRSHSGLRPVPALTGFTIEAGDWIIVQCDAAGEARCAASLHEGFSLYR</sequence>
<dbReference type="AlphaFoldDB" id="A0A5M6ZNB1"/>
<comment type="caution">
    <text evidence="1">The sequence shown here is derived from an EMBL/GenBank/DDBJ whole genome shotgun (WGS) entry which is preliminary data.</text>
</comment>